<dbReference type="CDD" id="cd00010">
    <property type="entry name" value="AAI_LTSS"/>
    <property type="match status" value="1"/>
</dbReference>
<accession>A0AAV3RT93</accession>
<organism evidence="12 13">
    <name type="scientific">Lithospermum erythrorhizon</name>
    <name type="common">Purple gromwell</name>
    <name type="synonym">Lithospermum officinale var. erythrorhizon</name>
    <dbReference type="NCBI Taxonomy" id="34254"/>
    <lineage>
        <taxon>Eukaryota</taxon>
        <taxon>Viridiplantae</taxon>
        <taxon>Streptophyta</taxon>
        <taxon>Embryophyta</taxon>
        <taxon>Tracheophyta</taxon>
        <taxon>Spermatophyta</taxon>
        <taxon>Magnoliopsida</taxon>
        <taxon>eudicotyledons</taxon>
        <taxon>Gunneridae</taxon>
        <taxon>Pentapetalae</taxon>
        <taxon>asterids</taxon>
        <taxon>lamiids</taxon>
        <taxon>Boraginales</taxon>
        <taxon>Boraginaceae</taxon>
        <taxon>Boraginoideae</taxon>
        <taxon>Lithospermeae</taxon>
        <taxon>Lithospermum</taxon>
    </lineage>
</organism>
<evidence type="ECO:0000256" key="6">
    <source>
        <dbReference type="ARBA" id="ARBA00023157"/>
    </source>
</evidence>
<keyword evidence="5 10" id="KW-0732">Signal</keyword>
<evidence type="ECO:0000259" key="11">
    <source>
        <dbReference type="Pfam" id="PF14368"/>
    </source>
</evidence>
<evidence type="ECO:0000256" key="10">
    <source>
        <dbReference type="SAM" id="SignalP"/>
    </source>
</evidence>
<protein>
    <recommendedName>
        <fullName evidence="11">Bifunctional inhibitor/plant lipid transfer protein/seed storage helical domain-containing protein</fullName>
    </recommendedName>
</protein>
<comment type="similarity">
    <text evidence="2">Belongs to the plant LTP family.</text>
</comment>
<feature type="chain" id="PRO_5043819840" description="Bifunctional inhibitor/plant lipid transfer protein/seed storage helical domain-containing protein" evidence="10">
    <location>
        <begin position="24"/>
        <end position="162"/>
    </location>
</feature>
<evidence type="ECO:0000313" key="13">
    <source>
        <dbReference type="Proteomes" id="UP001454036"/>
    </source>
</evidence>
<evidence type="ECO:0000256" key="2">
    <source>
        <dbReference type="ARBA" id="ARBA00009748"/>
    </source>
</evidence>
<dbReference type="InterPro" id="IPR016140">
    <property type="entry name" value="Bifunc_inhib/LTP/seed_store"/>
</dbReference>
<keyword evidence="7" id="KW-0325">Glycoprotein</keyword>
<feature type="compositionally biased region" description="Pro residues" evidence="9">
    <location>
        <begin position="117"/>
        <end position="133"/>
    </location>
</feature>
<dbReference type="Gene3D" id="1.10.110.10">
    <property type="entry name" value="Plant lipid-transfer and hydrophobic proteins"/>
    <property type="match status" value="1"/>
</dbReference>
<proteinExistence type="inferred from homology"/>
<dbReference type="Proteomes" id="UP001454036">
    <property type="component" value="Unassembled WGS sequence"/>
</dbReference>
<keyword evidence="4" id="KW-0336">GPI-anchor</keyword>
<feature type="domain" description="Bifunctional inhibitor/plant lipid transfer protein/seed storage helical" evidence="11">
    <location>
        <begin position="34"/>
        <end position="105"/>
    </location>
</feature>
<evidence type="ECO:0000256" key="1">
    <source>
        <dbReference type="ARBA" id="ARBA00004609"/>
    </source>
</evidence>
<keyword evidence="8" id="KW-0449">Lipoprotein</keyword>
<evidence type="ECO:0000256" key="4">
    <source>
        <dbReference type="ARBA" id="ARBA00022622"/>
    </source>
</evidence>
<dbReference type="SUPFAM" id="SSF47699">
    <property type="entry name" value="Bifunctional inhibitor/lipid-transfer protein/seed storage 2S albumin"/>
    <property type="match status" value="1"/>
</dbReference>
<keyword evidence="3" id="KW-1003">Cell membrane</keyword>
<comment type="subcellular location">
    <subcellularLocation>
        <location evidence="1">Cell membrane</location>
        <topology evidence="1">Lipid-anchor</topology>
        <topology evidence="1">GPI-anchor</topology>
    </subcellularLocation>
</comment>
<evidence type="ECO:0000256" key="9">
    <source>
        <dbReference type="SAM" id="MobiDB-lite"/>
    </source>
</evidence>
<dbReference type="PANTHER" id="PTHR33044">
    <property type="entry name" value="BIFUNCTIONAL INHIBITOR/LIPID-TRANSFER PROTEIN/SEED STORAGE 2S ALBUMIN SUPERFAMILY PROTEIN-RELATED"/>
    <property type="match status" value="1"/>
</dbReference>
<keyword evidence="4" id="KW-0472">Membrane</keyword>
<dbReference type="GO" id="GO:0098552">
    <property type="term" value="C:side of membrane"/>
    <property type="evidence" value="ECO:0007669"/>
    <property type="project" value="UniProtKB-KW"/>
</dbReference>
<dbReference type="Pfam" id="PF14368">
    <property type="entry name" value="LTP_2"/>
    <property type="match status" value="1"/>
</dbReference>
<comment type="caution">
    <text evidence="12">The sequence shown here is derived from an EMBL/GenBank/DDBJ whole genome shotgun (WGS) entry which is preliminary data.</text>
</comment>
<evidence type="ECO:0000256" key="3">
    <source>
        <dbReference type="ARBA" id="ARBA00022475"/>
    </source>
</evidence>
<evidence type="ECO:0000256" key="5">
    <source>
        <dbReference type="ARBA" id="ARBA00022729"/>
    </source>
</evidence>
<feature type="region of interest" description="Disordered" evidence="9">
    <location>
        <begin position="115"/>
        <end position="143"/>
    </location>
</feature>
<evidence type="ECO:0000256" key="8">
    <source>
        <dbReference type="ARBA" id="ARBA00023288"/>
    </source>
</evidence>
<gene>
    <name evidence="12" type="ORF">LIER_31947</name>
</gene>
<keyword evidence="13" id="KW-1185">Reference proteome</keyword>
<dbReference type="EMBL" id="BAABME010012060">
    <property type="protein sequence ID" value="GAA0184659.1"/>
    <property type="molecule type" value="Genomic_DNA"/>
</dbReference>
<evidence type="ECO:0000313" key="12">
    <source>
        <dbReference type="EMBL" id="GAA0184659.1"/>
    </source>
</evidence>
<dbReference type="InterPro" id="IPR043325">
    <property type="entry name" value="LTSS"/>
</dbReference>
<sequence>MGNNKCLIILMIFSWSFFGLCQGQGIGDIQPPKCAKPLLLCSMYIHQPSPPPACCLPLKKLISDDVKCICDVFSNPIISLGLNVTQADAMDLAKACGVNVGTSLCDNINGGSAPKGSPLPPNSSSSSPPPNTNPTPKSAASPVSKFGGSSIIVIFYFIISMF</sequence>
<name>A0AAV3RT93_LITER</name>
<dbReference type="GO" id="GO:0005886">
    <property type="term" value="C:plasma membrane"/>
    <property type="evidence" value="ECO:0007669"/>
    <property type="project" value="UniProtKB-SubCell"/>
</dbReference>
<feature type="signal peptide" evidence="10">
    <location>
        <begin position="1"/>
        <end position="23"/>
    </location>
</feature>
<dbReference type="InterPro" id="IPR036312">
    <property type="entry name" value="Bifun_inhib/LTP/seed_sf"/>
</dbReference>
<keyword evidence="6" id="KW-1015">Disulfide bond</keyword>
<reference evidence="12 13" key="1">
    <citation type="submission" date="2024-01" db="EMBL/GenBank/DDBJ databases">
        <title>The complete chloroplast genome sequence of Lithospermum erythrorhizon: insights into the phylogenetic relationship among Boraginaceae species and the maternal lineages of purple gromwells.</title>
        <authorList>
            <person name="Okada T."/>
            <person name="Watanabe K."/>
        </authorList>
    </citation>
    <scope>NUCLEOTIDE SEQUENCE [LARGE SCALE GENOMIC DNA]</scope>
</reference>
<dbReference type="AlphaFoldDB" id="A0AAV3RT93"/>
<evidence type="ECO:0000256" key="7">
    <source>
        <dbReference type="ARBA" id="ARBA00023180"/>
    </source>
</evidence>